<keyword evidence="3" id="KW-1185">Reference proteome</keyword>
<dbReference type="Proteomes" id="UP000178912">
    <property type="component" value="Unassembled WGS sequence"/>
</dbReference>
<feature type="region of interest" description="Disordered" evidence="1">
    <location>
        <begin position="86"/>
        <end position="156"/>
    </location>
</feature>
<feature type="compositionally biased region" description="Acidic residues" evidence="1">
    <location>
        <begin position="1459"/>
        <end position="1470"/>
    </location>
</feature>
<feature type="region of interest" description="Disordered" evidence="1">
    <location>
        <begin position="1109"/>
        <end position="1242"/>
    </location>
</feature>
<name>A0A1E1JZU6_9HELO</name>
<feature type="region of interest" description="Disordered" evidence="1">
    <location>
        <begin position="638"/>
        <end position="689"/>
    </location>
</feature>
<dbReference type="EMBL" id="FJUX01000008">
    <property type="protein sequence ID" value="CZS91386.1"/>
    <property type="molecule type" value="Genomic_DNA"/>
</dbReference>
<feature type="compositionally biased region" description="Basic and acidic residues" evidence="1">
    <location>
        <begin position="874"/>
        <end position="950"/>
    </location>
</feature>
<feature type="compositionally biased region" description="Basic and acidic residues" evidence="1">
    <location>
        <begin position="530"/>
        <end position="545"/>
    </location>
</feature>
<feature type="compositionally biased region" description="Low complexity" evidence="1">
    <location>
        <begin position="1190"/>
        <end position="1204"/>
    </location>
</feature>
<feature type="region of interest" description="Disordered" evidence="1">
    <location>
        <begin position="1"/>
        <end position="20"/>
    </location>
</feature>
<feature type="region of interest" description="Disordered" evidence="1">
    <location>
        <begin position="1042"/>
        <end position="1067"/>
    </location>
</feature>
<feature type="compositionally biased region" description="Basic and acidic residues" evidence="1">
    <location>
        <begin position="181"/>
        <end position="195"/>
    </location>
</feature>
<feature type="region of interest" description="Disordered" evidence="1">
    <location>
        <begin position="743"/>
        <end position="768"/>
    </location>
</feature>
<feature type="compositionally biased region" description="Polar residues" evidence="1">
    <location>
        <begin position="614"/>
        <end position="623"/>
    </location>
</feature>
<feature type="compositionally biased region" description="Acidic residues" evidence="1">
    <location>
        <begin position="1416"/>
        <end position="1430"/>
    </location>
</feature>
<feature type="region of interest" description="Disordered" evidence="1">
    <location>
        <begin position="34"/>
        <end position="55"/>
    </location>
</feature>
<feature type="region of interest" description="Disordered" evidence="1">
    <location>
        <begin position="181"/>
        <end position="310"/>
    </location>
</feature>
<feature type="region of interest" description="Disordered" evidence="1">
    <location>
        <begin position="359"/>
        <end position="464"/>
    </location>
</feature>
<feature type="compositionally biased region" description="Polar residues" evidence="1">
    <location>
        <begin position="200"/>
        <end position="213"/>
    </location>
</feature>
<feature type="compositionally biased region" description="Basic and acidic residues" evidence="1">
    <location>
        <begin position="215"/>
        <end position="233"/>
    </location>
</feature>
<protein>
    <submittedName>
        <fullName evidence="2">Uncharacterized protein</fullName>
    </submittedName>
</protein>
<feature type="compositionally biased region" description="Low complexity" evidence="1">
    <location>
        <begin position="638"/>
        <end position="654"/>
    </location>
</feature>
<feature type="compositionally biased region" description="Polar residues" evidence="1">
    <location>
        <begin position="1109"/>
        <end position="1118"/>
    </location>
</feature>
<gene>
    <name evidence="2" type="ORF">RAG0_02027</name>
</gene>
<proteinExistence type="predicted"/>
<feature type="compositionally biased region" description="Acidic residues" evidence="1">
    <location>
        <begin position="421"/>
        <end position="434"/>
    </location>
</feature>
<reference evidence="3" key="1">
    <citation type="submission" date="2016-03" db="EMBL/GenBank/DDBJ databases">
        <authorList>
            <person name="Guldener U."/>
        </authorList>
    </citation>
    <scope>NUCLEOTIDE SEQUENCE [LARGE SCALE GENOMIC DNA]</scope>
    <source>
        <strain evidence="3">04CH-RAC-A.6.1</strain>
    </source>
</reference>
<feature type="compositionally biased region" description="Basic and acidic residues" evidence="1">
    <location>
        <begin position="958"/>
        <end position="983"/>
    </location>
</feature>
<feature type="region of interest" description="Disordered" evidence="1">
    <location>
        <begin position="1332"/>
        <end position="1473"/>
    </location>
</feature>
<feature type="region of interest" description="Disordered" evidence="1">
    <location>
        <begin position="524"/>
        <end position="623"/>
    </location>
</feature>
<organism evidence="2 3">
    <name type="scientific">Rhynchosporium agropyri</name>
    <dbReference type="NCBI Taxonomy" id="914238"/>
    <lineage>
        <taxon>Eukaryota</taxon>
        <taxon>Fungi</taxon>
        <taxon>Dikarya</taxon>
        <taxon>Ascomycota</taxon>
        <taxon>Pezizomycotina</taxon>
        <taxon>Leotiomycetes</taxon>
        <taxon>Helotiales</taxon>
        <taxon>Ploettnerulaceae</taxon>
        <taxon>Rhynchosporium</taxon>
    </lineage>
</organism>
<sequence>MAQDISIQGGHHLDDVEASSDGLVDDHRADMRRQLLPVQREQSQTRQSTYMHDPREEMATQCLEQPDAALHINTPSRHPSVILGQVKKSNNTGSSPVIIDDSPNHAPRSQLRAHKRPSSLSLTPNGPSKRQQTRHNTPMKISPSRAPSHGPVNSLFSADMDIDEQQGYLGDRERSDIEDKYAEGHVHRSRTRAEHGGAQSRRNSVSRPNSARYTPSHERVSPARPTLPRDHRSSSHHSRSNEYSTQLHLPHSSQRRNSPRDSYLPKDFSRYQSGERMAKNSSRQARDMSPSSRQDHQKFQDELSSEDNNMEEDGFTIVRDPLAYQASLMRKAVRSQSLPPQQGFTVPPESLREQAQYERIGNRNGSRPVSNTSPKHKNPNQNEKSRGICTHHIGHEQHVSRSASRQKSLRPGNPPKKYVLDDLEASSEESSDEDDIKKLLASSRRHTTEQNSLKQSYHHPDRSPLQFTRTAISELFQSVDHRNRPKTPTPQCQSSSSQYFVKSLHLDSPIWGPGAGQRVITSISRPLTPQRHDNGIIHGFPDEKRGRSRPRTLRHPGNETLNGFRNEQRSRSRSNAPRTPYRRPDGSSGEDLIEQRGRGRSGAPRTPAFDRVRGQSQRRTPNQSIRAISQAYELNRAQSLQCQSQNPQDQNSPSFANNRRDSLAEGEVIETPQAGQSFTTPRAIHKKPHSKVVLNDNSEDEFYIPMDKLIRKKQQEAINSFSIQIAQTNPQKVSGVLPSGSAFDKVKSKPQKMLKPEPATPKSGRGLGEVIDLCTPETVCRSVPMNKRLPPTAKQVPLKKTAAQLTAHVKPVKIAAQLKRTPKEKAAPVDPNEIRQKRAAEMIIVREQKSDQYTLDLALFGEIVRDQAAEDKRAEDARAKGQREREAKMAAILAKEETAKRANEAEQKLKQEEAERRKREKEAEEEQKKAKREADRKRQQAHDKRERELLRQASMELIKAERDKRAKEDERRDLEKQKAKDLSESIQANAEDLAKLKAKQEQAKLQAASLSSAKKIAAAPSLKSIEEVDELFDEDEDTLFVPEVPLAVPDKSDTGEQPTAKYSSSHISAIQGSSLNAIRAEMEHEGTLKKLESARKIQAILAARYNKGPSATASITASVPNPRPQQAAPRPKPANKPVPDAEKPVNTLVPKPAIVKPAPLTAPAPKQNPLEPASKSQPLKQQKITRDMMSDSSRSQSSSTSRESAPPLTYLQQQVAKPMFPGIPSSYSECARNQAKVDGDKPREYKHKVKLISDIERERLEKAHIKKRFRVRDNRKSTEQQKQKAAEKRTELAKTKKIEQIREAAEKKGEAISEEDIDLQVEAFLEKRAQDLQKRSETIARRAQDPGHSFGRNPLSAENIPTAAQQVLCDSDQNDGLDQQLGQQQRDNQAARRARGTIRNNAFDKAAARKSVNDLTDSEESEEDPDPEPEVEGKAEGENSQQQKSILYGEAERLSDVESSSESESEDDSESMTSFEMSASFMSIAAENDLRVRKKRIDALGLGSLVPKEGSYHERMIMIYEVWKLEITNANDQVEETKREEHVVAKFATLEEANACAIDAVRDLLGKCEYAKFVSSYKDGKYSAAAALDANHECQIYIVEEPVGPSELSPEFIATIPKRKPECFWDVFQYTTLRDVKEVNEETGETIIHRSSSEPARYGQFAVLDMANHEACEKLISLFRPVGANIDHIARYKEVVAMAREARDSLNADGICFDVEVEEDSISTWMPYKHVQLVVERVELKGPLN</sequence>
<accession>A0A1E1JZU6</accession>
<feature type="compositionally biased region" description="Low complexity" evidence="1">
    <location>
        <begin position="1374"/>
        <end position="1388"/>
    </location>
</feature>
<feature type="compositionally biased region" description="Basic and acidic residues" evidence="1">
    <location>
        <begin position="1332"/>
        <end position="1345"/>
    </location>
</feature>
<feature type="compositionally biased region" description="Polar residues" evidence="1">
    <location>
        <begin position="241"/>
        <end position="256"/>
    </location>
</feature>
<evidence type="ECO:0000313" key="2">
    <source>
        <dbReference type="EMBL" id="CZS91386.1"/>
    </source>
</evidence>
<feature type="compositionally biased region" description="Polar residues" evidence="1">
    <location>
        <begin position="40"/>
        <end position="50"/>
    </location>
</feature>
<evidence type="ECO:0000256" key="1">
    <source>
        <dbReference type="SAM" id="MobiDB-lite"/>
    </source>
</evidence>
<feature type="region of interest" description="Disordered" evidence="1">
    <location>
        <begin position="1272"/>
        <end position="1291"/>
    </location>
</feature>
<feature type="compositionally biased region" description="Polar residues" evidence="1">
    <location>
        <begin position="118"/>
        <end position="136"/>
    </location>
</feature>
<evidence type="ECO:0000313" key="3">
    <source>
        <dbReference type="Proteomes" id="UP000178912"/>
    </source>
</evidence>
<feature type="region of interest" description="Disordered" evidence="1">
    <location>
        <begin position="874"/>
        <end position="985"/>
    </location>
</feature>
<dbReference type="OrthoDB" id="3556655at2759"/>
<feature type="compositionally biased region" description="Polar residues" evidence="1">
    <location>
        <begin position="363"/>
        <end position="373"/>
    </location>
</feature>